<protein>
    <recommendedName>
        <fullName evidence="1">Hydantoinase/oxoprolinase N-terminal domain-containing protein</fullName>
    </recommendedName>
</protein>
<dbReference type="SUPFAM" id="SSF53067">
    <property type="entry name" value="Actin-like ATPase domain"/>
    <property type="match status" value="1"/>
</dbReference>
<gene>
    <name evidence="2" type="ORF">S03H2_37512</name>
</gene>
<dbReference type="InterPro" id="IPR043129">
    <property type="entry name" value="ATPase_NBD"/>
</dbReference>
<dbReference type="Gene3D" id="3.30.420.40">
    <property type="match status" value="1"/>
</dbReference>
<dbReference type="InterPro" id="IPR045079">
    <property type="entry name" value="Oxoprolinase-like"/>
</dbReference>
<dbReference type="AlphaFoldDB" id="X1GWK8"/>
<dbReference type="PANTHER" id="PTHR11365">
    <property type="entry name" value="5-OXOPROLINASE RELATED"/>
    <property type="match status" value="1"/>
</dbReference>
<dbReference type="GO" id="GO:0005829">
    <property type="term" value="C:cytosol"/>
    <property type="evidence" value="ECO:0007669"/>
    <property type="project" value="TreeGrafter"/>
</dbReference>
<dbReference type="Pfam" id="PF05378">
    <property type="entry name" value="Hydant_A_N"/>
    <property type="match status" value="1"/>
</dbReference>
<dbReference type="GO" id="GO:0006749">
    <property type="term" value="P:glutathione metabolic process"/>
    <property type="evidence" value="ECO:0007669"/>
    <property type="project" value="TreeGrafter"/>
</dbReference>
<comment type="caution">
    <text evidence="2">The sequence shown here is derived from an EMBL/GenBank/DDBJ whole genome shotgun (WGS) entry which is preliminary data.</text>
</comment>
<organism evidence="2">
    <name type="scientific">marine sediment metagenome</name>
    <dbReference type="NCBI Taxonomy" id="412755"/>
    <lineage>
        <taxon>unclassified sequences</taxon>
        <taxon>metagenomes</taxon>
        <taxon>ecological metagenomes</taxon>
    </lineage>
</organism>
<evidence type="ECO:0000259" key="1">
    <source>
        <dbReference type="Pfam" id="PF05378"/>
    </source>
</evidence>
<evidence type="ECO:0000313" key="2">
    <source>
        <dbReference type="EMBL" id="GAH49245.1"/>
    </source>
</evidence>
<proteinExistence type="predicted"/>
<dbReference type="EMBL" id="BARU01023094">
    <property type="protein sequence ID" value="GAH49245.1"/>
    <property type="molecule type" value="Genomic_DNA"/>
</dbReference>
<feature type="non-terminal residue" evidence="2">
    <location>
        <position position="165"/>
    </location>
</feature>
<dbReference type="PANTHER" id="PTHR11365:SF23">
    <property type="entry name" value="HYPOTHETICAL 5-OXOPROLINASE (EUROFUNG)-RELATED"/>
    <property type="match status" value="1"/>
</dbReference>
<accession>X1GWK8</accession>
<name>X1GWK8_9ZZZZ</name>
<dbReference type="GO" id="GO:0017168">
    <property type="term" value="F:5-oxoprolinase (ATP-hydrolyzing) activity"/>
    <property type="evidence" value="ECO:0007669"/>
    <property type="project" value="TreeGrafter"/>
</dbReference>
<sequence length="165" mass="18053">MSADKFRVGVDIGGTFTDVVFISSSGDVYTEKVASTPDNYNKGIVKGLEEGFRHIGLNSSSIAEVVHGCTVATNAILEHTGALTGLITTEGFRDVLEIRRIRMPEMYNLHWNKPAPLSPRELRLEVNERIDQSGEIIRPLDIKEVKGAVDELVSKGVESIAVCLL</sequence>
<reference evidence="2" key="1">
    <citation type="journal article" date="2014" name="Front. Microbiol.">
        <title>High frequency of phylogenetically diverse reductive dehalogenase-homologous genes in deep subseafloor sedimentary metagenomes.</title>
        <authorList>
            <person name="Kawai M."/>
            <person name="Futagami T."/>
            <person name="Toyoda A."/>
            <person name="Takaki Y."/>
            <person name="Nishi S."/>
            <person name="Hori S."/>
            <person name="Arai W."/>
            <person name="Tsubouchi T."/>
            <person name="Morono Y."/>
            <person name="Uchiyama I."/>
            <person name="Ito T."/>
            <person name="Fujiyama A."/>
            <person name="Inagaki F."/>
            <person name="Takami H."/>
        </authorList>
    </citation>
    <scope>NUCLEOTIDE SEQUENCE</scope>
    <source>
        <strain evidence="2">Expedition CK06-06</strain>
    </source>
</reference>
<dbReference type="InterPro" id="IPR008040">
    <property type="entry name" value="Hydant_A_N"/>
</dbReference>
<feature type="domain" description="Hydantoinase/oxoprolinase N-terminal" evidence="1">
    <location>
        <begin position="7"/>
        <end position="165"/>
    </location>
</feature>